<dbReference type="InterPro" id="IPR012677">
    <property type="entry name" value="Nucleotide-bd_a/b_plait_sf"/>
</dbReference>
<dbReference type="EMBL" id="LK028589">
    <property type="protein sequence ID" value="CDS23162.1"/>
    <property type="molecule type" value="Genomic_DNA"/>
</dbReference>
<dbReference type="GO" id="GO:0003729">
    <property type="term" value="F:mRNA binding"/>
    <property type="evidence" value="ECO:0007669"/>
    <property type="project" value="TreeGrafter"/>
</dbReference>
<accession>A0A068WZP8</accession>
<dbReference type="CDD" id="cd12338">
    <property type="entry name" value="RRM1_SRSF1_like"/>
    <property type="match status" value="1"/>
</dbReference>
<dbReference type="GO" id="GO:0005737">
    <property type="term" value="C:cytoplasm"/>
    <property type="evidence" value="ECO:0007669"/>
    <property type="project" value="TreeGrafter"/>
</dbReference>
<feature type="domain" description="RRM" evidence="10">
    <location>
        <begin position="474"/>
        <end position="548"/>
    </location>
</feature>
<dbReference type="PROSITE" id="PS50102">
    <property type="entry name" value="RRM"/>
    <property type="match status" value="2"/>
</dbReference>
<dbReference type="FunFam" id="3.30.70.330:FF:000053">
    <property type="entry name" value="Serine/arginine-rich splicing factor 1"/>
    <property type="match status" value="1"/>
</dbReference>
<keyword evidence="4" id="KW-0677">Repeat</keyword>
<feature type="compositionally biased region" description="Basic and acidic residues" evidence="9">
    <location>
        <begin position="631"/>
        <end position="647"/>
    </location>
</feature>
<dbReference type="GO" id="GO:0006397">
    <property type="term" value="P:mRNA processing"/>
    <property type="evidence" value="ECO:0007669"/>
    <property type="project" value="UniProtKB-KW"/>
</dbReference>
<dbReference type="OrthoDB" id="1099063at2759"/>
<keyword evidence="3" id="KW-0507">mRNA processing</keyword>
<feature type="domain" description="RRM" evidence="10">
    <location>
        <begin position="570"/>
        <end position="646"/>
    </location>
</feature>
<feature type="compositionally biased region" description="Low complexity" evidence="9">
    <location>
        <begin position="666"/>
        <end position="680"/>
    </location>
</feature>
<sequence>MPLSMKTNWQHAPLTTCCCHCCSSVAGTTTADLTCGVQGSRRSRMDSFSGRDGTLPRASPSHVTLYRTHSVRRIAPLEVVCAPPPPPPPPPPDHATTICCQTNNPVETGIYLSSPFILKDVRHRYRSPLKSCHSPSNRNVRFCSPGGRQQQRIRAASSCSSERGVIYPSRGSRGSSLVRVYSRSNSPVCETILTSSLPSKAAGTVSVACECNLPPACLPKPRIRYLNPLRPQTCCRPTNDVACSCRCDVHFPPPPPPPSAPSPKLVNCGSCCNTTGVVDRCTNTGPDCQVVECCQISLREPPSSPKPGAINCESQTCVPSSQSPKYERYEATSCLVERITTRKRTVPRSFSCVRAPDPSYYLRLMGRKENDLWNRISECEMDLAAFECMMCSDVVTYIKDAIDKSRHLIDCEFRRIRHLCNSDVFNCCHADNGFRRGSKSIEELWHEAQLKLSELSRPVFGFPESIAVVMRADRKIYIGNLPPEVRTKDLDSIFSKYGRIADIDLKRRRGPPFAFIEYEDERDAEDAVRDCDGYKLEGYALRVEFPRGGSYSSFRRGGGRGSGPSRRSDYRVIVTNLPPSGSWQDLKDHMREAGDVGFADVFKDGSGVVEFLRYEDMKYALKKLDDSKFRSHEGETSYIRVREERQYSRSRSRSRSYSSPRDRGRYSNSRSASRSSSERR</sequence>
<feature type="region of interest" description="Disordered" evidence="9">
    <location>
        <begin position="631"/>
        <end position="680"/>
    </location>
</feature>
<comment type="subcellular location">
    <subcellularLocation>
        <location evidence="1">Nucleus</location>
    </subcellularLocation>
</comment>
<reference evidence="11 12" key="1">
    <citation type="journal article" date="2013" name="Nature">
        <title>The genomes of four tapeworm species reveal adaptations to parasitism.</title>
        <authorList>
            <person name="Tsai I.J."/>
            <person name="Zarowiecki M."/>
            <person name="Holroyd N."/>
            <person name="Garciarrubio A."/>
            <person name="Sanchez-Flores A."/>
            <person name="Brooks K.L."/>
            <person name="Tracey A."/>
            <person name="Bobes R.J."/>
            <person name="Fragoso G."/>
            <person name="Sciutto E."/>
            <person name="Aslett M."/>
            <person name="Beasley H."/>
            <person name="Bennett H.M."/>
            <person name="Cai J."/>
            <person name="Camicia F."/>
            <person name="Clark R."/>
            <person name="Cucher M."/>
            <person name="De Silva N."/>
            <person name="Day T.A."/>
            <person name="Deplazes P."/>
            <person name="Estrada K."/>
            <person name="Fernandez C."/>
            <person name="Holland P.W."/>
            <person name="Hou J."/>
            <person name="Hu S."/>
            <person name="Huckvale T."/>
            <person name="Hung S.S."/>
            <person name="Kamenetzky L."/>
            <person name="Keane J.A."/>
            <person name="Kiss F."/>
            <person name="Koziol U."/>
            <person name="Lambert O."/>
            <person name="Liu K."/>
            <person name="Luo X."/>
            <person name="Luo Y."/>
            <person name="Macchiaroli N."/>
            <person name="Nichol S."/>
            <person name="Paps J."/>
            <person name="Parkinson J."/>
            <person name="Pouchkina-Stantcheva N."/>
            <person name="Riddiford N."/>
            <person name="Rosenzvit M."/>
            <person name="Salinas G."/>
            <person name="Wasmuth J.D."/>
            <person name="Zamanian M."/>
            <person name="Zheng Y."/>
            <person name="Cai X."/>
            <person name="Soberon X."/>
            <person name="Olson P.D."/>
            <person name="Laclette J.P."/>
            <person name="Brehm K."/>
            <person name="Berriman M."/>
            <person name="Garciarrubio A."/>
            <person name="Bobes R.J."/>
            <person name="Fragoso G."/>
            <person name="Sanchez-Flores A."/>
            <person name="Estrada K."/>
            <person name="Cevallos M.A."/>
            <person name="Morett E."/>
            <person name="Gonzalez V."/>
            <person name="Portillo T."/>
            <person name="Ochoa-Leyva A."/>
            <person name="Jose M.V."/>
            <person name="Sciutto E."/>
            <person name="Landa A."/>
            <person name="Jimenez L."/>
            <person name="Valdes V."/>
            <person name="Carrero J.C."/>
            <person name="Larralde C."/>
            <person name="Morales-Montor J."/>
            <person name="Limon-Lason J."/>
            <person name="Soberon X."/>
            <person name="Laclette J.P."/>
        </authorList>
    </citation>
    <scope>NUCLEOTIDE SEQUENCE [LARGE SCALE GENOMIC DNA]</scope>
</reference>
<dbReference type="Gene3D" id="3.30.70.330">
    <property type="match status" value="2"/>
</dbReference>
<evidence type="ECO:0000256" key="2">
    <source>
        <dbReference type="ARBA" id="ARBA00010269"/>
    </source>
</evidence>
<dbReference type="Proteomes" id="UP000492820">
    <property type="component" value="Unassembled WGS sequence"/>
</dbReference>
<dbReference type="AlphaFoldDB" id="A0A068WZP8"/>
<reference evidence="13" key="3">
    <citation type="submission" date="2020-10" db="UniProtKB">
        <authorList>
            <consortium name="WormBaseParasite"/>
        </authorList>
    </citation>
    <scope>IDENTIFICATION</scope>
</reference>
<evidence type="ECO:0000256" key="7">
    <source>
        <dbReference type="ARBA" id="ARBA00023242"/>
    </source>
</evidence>
<dbReference type="InterPro" id="IPR050374">
    <property type="entry name" value="RRT5_SRSF_SR"/>
</dbReference>
<proteinExistence type="inferred from homology"/>
<evidence type="ECO:0000256" key="8">
    <source>
        <dbReference type="PROSITE-ProRule" id="PRU00176"/>
    </source>
</evidence>
<organism evidence="11">
    <name type="scientific">Echinococcus granulosus</name>
    <name type="common">Hydatid tapeworm</name>
    <dbReference type="NCBI Taxonomy" id="6210"/>
    <lineage>
        <taxon>Eukaryota</taxon>
        <taxon>Metazoa</taxon>
        <taxon>Spiralia</taxon>
        <taxon>Lophotrochozoa</taxon>
        <taxon>Platyhelminthes</taxon>
        <taxon>Cestoda</taxon>
        <taxon>Eucestoda</taxon>
        <taxon>Cyclophyllidea</taxon>
        <taxon>Taeniidae</taxon>
        <taxon>Echinococcus</taxon>
        <taxon>Echinococcus granulosus group</taxon>
    </lineage>
</organism>
<evidence type="ECO:0000313" key="13">
    <source>
        <dbReference type="WBParaSite" id="EgrG_001092500"/>
    </source>
</evidence>
<evidence type="ECO:0000256" key="4">
    <source>
        <dbReference type="ARBA" id="ARBA00022737"/>
    </source>
</evidence>
<keyword evidence="5 8" id="KW-0694">RNA-binding</keyword>
<dbReference type="InterPro" id="IPR000504">
    <property type="entry name" value="RRM_dom"/>
</dbReference>
<evidence type="ECO:0000256" key="5">
    <source>
        <dbReference type="ARBA" id="ARBA00022884"/>
    </source>
</evidence>
<dbReference type="GO" id="GO:0008380">
    <property type="term" value="P:RNA splicing"/>
    <property type="evidence" value="ECO:0007669"/>
    <property type="project" value="UniProtKB-KW"/>
</dbReference>
<dbReference type="PANTHER" id="PTHR23003:SF62">
    <property type="entry name" value="SERINE_ARGININE (SR)-TYPE SHUTTLING MRNA BINDING PROTEIN NPL3"/>
    <property type="match status" value="1"/>
</dbReference>
<keyword evidence="6" id="KW-0508">mRNA splicing</keyword>
<dbReference type="WBParaSite" id="EgrG_001092500">
    <property type="protein sequence ID" value="EgrG_001092500"/>
    <property type="gene ID" value="EgrG_001092500"/>
</dbReference>
<dbReference type="GO" id="GO:0005634">
    <property type="term" value="C:nucleus"/>
    <property type="evidence" value="ECO:0007669"/>
    <property type="project" value="UniProtKB-SubCell"/>
</dbReference>
<comment type="similarity">
    <text evidence="2">Belongs to the splicing factor SR family.</text>
</comment>
<dbReference type="CDD" id="cd12601">
    <property type="entry name" value="RRM2_SRSF1_like"/>
    <property type="match status" value="1"/>
</dbReference>
<gene>
    <name evidence="11" type="ORF">EgrG_001092500</name>
</gene>
<name>A0A068WZP8_ECHGR</name>
<evidence type="ECO:0000256" key="9">
    <source>
        <dbReference type="SAM" id="MobiDB-lite"/>
    </source>
</evidence>
<evidence type="ECO:0000256" key="1">
    <source>
        <dbReference type="ARBA" id="ARBA00004123"/>
    </source>
</evidence>
<keyword evidence="7" id="KW-0539">Nucleus</keyword>
<dbReference type="InterPro" id="IPR035979">
    <property type="entry name" value="RBD_domain_sf"/>
</dbReference>
<dbReference type="SUPFAM" id="SSF54928">
    <property type="entry name" value="RNA-binding domain, RBD"/>
    <property type="match status" value="1"/>
</dbReference>
<dbReference type="Pfam" id="PF00076">
    <property type="entry name" value="RRM_1"/>
    <property type="match status" value="2"/>
</dbReference>
<evidence type="ECO:0000313" key="11">
    <source>
        <dbReference type="EMBL" id="CDS23162.1"/>
    </source>
</evidence>
<evidence type="ECO:0000256" key="6">
    <source>
        <dbReference type="ARBA" id="ARBA00023187"/>
    </source>
</evidence>
<evidence type="ECO:0000259" key="10">
    <source>
        <dbReference type="PROSITE" id="PS50102"/>
    </source>
</evidence>
<evidence type="ECO:0000256" key="3">
    <source>
        <dbReference type="ARBA" id="ARBA00022664"/>
    </source>
</evidence>
<protein>
    <submittedName>
        <fullName evidence="11 13">Arginine:serine rich splicing factor</fullName>
    </submittedName>
</protein>
<dbReference type="SMART" id="SM00360">
    <property type="entry name" value="RRM"/>
    <property type="match status" value="2"/>
</dbReference>
<dbReference type="PANTHER" id="PTHR23003">
    <property type="entry name" value="RNA RECOGNITION MOTIF RRM DOMAIN CONTAINING PROTEIN"/>
    <property type="match status" value="1"/>
</dbReference>
<evidence type="ECO:0000313" key="12">
    <source>
        <dbReference type="Proteomes" id="UP000492820"/>
    </source>
</evidence>
<reference evidence="11" key="2">
    <citation type="submission" date="2014-06" db="EMBL/GenBank/DDBJ databases">
        <authorList>
            <person name="Aslett M."/>
        </authorList>
    </citation>
    <scope>NUCLEOTIDE SEQUENCE</scope>
</reference>